<organism evidence="1 2">
    <name type="scientific">Pseudodesulfovibrio senegalensis</name>
    <dbReference type="NCBI Taxonomy" id="1721087"/>
    <lineage>
        <taxon>Bacteria</taxon>
        <taxon>Pseudomonadati</taxon>
        <taxon>Thermodesulfobacteriota</taxon>
        <taxon>Desulfovibrionia</taxon>
        <taxon>Desulfovibrionales</taxon>
        <taxon>Desulfovibrionaceae</taxon>
    </lineage>
</organism>
<name>A0A6N6N270_9BACT</name>
<gene>
    <name evidence="1" type="ORF">F8A88_09200</name>
</gene>
<reference evidence="1 2" key="1">
    <citation type="journal article" date="2017" name="Int. J. Syst. Evol. Microbiol.">
        <title>Desulfovibrio senegalensis sp. nov., a mesophilic sulfate reducer isolated from marine sediment.</title>
        <authorList>
            <person name="Thioye A."/>
            <person name="Gam Z.B.A."/>
            <person name="Mbengue M."/>
            <person name="Cayol J.L."/>
            <person name="Joseph-Bartoli M."/>
            <person name="Toure-Kane C."/>
            <person name="Labat M."/>
        </authorList>
    </citation>
    <scope>NUCLEOTIDE SEQUENCE [LARGE SCALE GENOMIC DNA]</scope>
    <source>
        <strain evidence="1 2">DSM 101509</strain>
    </source>
</reference>
<dbReference type="OrthoDB" id="5460574at2"/>
<dbReference type="AlphaFoldDB" id="A0A6N6N270"/>
<keyword evidence="2" id="KW-1185">Reference proteome</keyword>
<dbReference type="Proteomes" id="UP000438699">
    <property type="component" value="Unassembled WGS sequence"/>
</dbReference>
<evidence type="ECO:0000313" key="2">
    <source>
        <dbReference type="Proteomes" id="UP000438699"/>
    </source>
</evidence>
<evidence type="ECO:0000313" key="1">
    <source>
        <dbReference type="EMBL" id="KAB1441758.1"/>
    </source>
</evidence>
<comment type="caution">
    <text evidence="1">The sequence shown here is derived from an EMBL/GenBank/DDBJ whole genome shotgun (WGS) entry which is preliminary data.</text>
</comment>
<accession>A0A6N6N270</accession>
<dbReference type="EMBL" id="WAIE01000003">
    <property type="protein sequence ID" value="KAB1441758.1"/>
    <property type="molecule type" value="Genomic_DNA"/>
</dbReference>
<proteinExistence type="predicted"/>
<sequence>MLDTDYLNRLETYFKDGDCQFEFDNGDEERRLAILDFLEKLMELGEQADELATKLIFKGGLAALAGGGAPQDGE</sequence>
<dbReference type="RefSeq" id="WP_151150850.1">
    <property type="nucleotide sequence ID" value="NZ_WAIE01000003.1"/>
</dbReference>
<protein>
    <submittedName>
        <fullName evidence="1">Uncharacterized protein</fullName>
    </submittedName>
</protein>